<dbReference type="KEGG" id="srho:HH216_22355"/>
<evidence type="ECO:0000313" key="3">
    <source>
        <dbReference type="EMBL" id="QJD81465.1"/>
    </source>
</evidence>
<reference evidence="3 4" key="1">
    <citation type="submission" date="2020-04" db="EMBL/GenBank/DDBJ databases">
        <title>Genome sequencing of novel species.</title>
        <authorList>
            <person name="Heo J."/>
            <person name="Kim S.-J."/>
            <person name="Kim J.-S."/>
            <person name="Hong S.-B."/>
            <person name="Kwon S.-W."/>
        </authorList>
    </citation>
    <scope>NUCLEOTIDE SEQUENCE [LARGE SCALE GENOMIC DNA]</scope>
    <source>
        <strain evidence="3 4">CJU-R4</strain>
    </source>
</reference>
<dbReference type="Proteomes" id="UP000501128">
    <property type="component" value="Chromosome"/>
</dbReference>
<dbReference type="Pfam" id="PF03441">
    <property type="entry name" value="FAD_binding_7"/>
    <property type="match status" value="1"/>
</dbReference>
<feature type="region of interest" description="Disordered" evidence="1">
    <location>
        <begin position="41"/>
        <end position="68"/>
    </location>
</feature>
<dbReference type="AlphaFoldDB" id="A0A7L5DTJ6"/>
<evidence type="ECO:0000313" key="4">
    <source>
        <dbReference type="Proteomes" id="UP000501128"/>
    </source>
</evidence>
<protein>
    <recommendedName>
        <fullName evidence="2">Cryptochrome/DNA photolyase FAD-binding domain-containing protein</fullName>
    </recommendedName>
</protein>
<proteinExistence type="predicted"/>
<dbReference type="SUPFAM" id="SSF48173">
    <property type="entry name" value="Cryptochrome/photolyase FAD-binding domain"/>
    <property type="match status" value="1"/>
</dbReference>
<organism evidence="3 4">
    <name type="scientific">Spirosoma rhododendri</name>
    <dbReference type="NCBI Taxonomy" id="2728024"/>
    <lineage>
        <taxon>Bacteria</taxon>
        <taxon>Pseudomonadati</taxon>
        <taxon>Bacteroidota</taxon>
        <taxon>Cytophagia</taxon>
        <taxon>Cytophagales</taxon>
        <taxon>Cytophagaceae</taxon>
        <taxon>Spirosoma</taxon>
    </lineage>
</organism>
<gene>
    <name evidence="3" type="ORF">HH216_22355</name>
</gene>
<feature type="domain" description="Cryptochrome/DNA photolyase FAD-binding" evidence="2">
    <location>
        <begin position="2"/>
        <end position="42"/>
    </location>
</feature>
<evidence type="ECO:0000256" key="1">
    <source>
        <dbReference type="SAM" id="MobiDB-lite"/>
    </source>
</evidence>
<dbReference type="EMBL" id="CP051677">
    <property type="protein sequence ID" value="QJD81465.1"/>
    <property type="molecule type" value="Genomic_DNA"/>
</dbReference>
<name>A0A7L5DTJ6_9BACT</name>
<sequence length="68" mass="7675">MKQWIPELVVCPTAYIHAPWTMPVAEQDALHFHIGVDYPAPSSTRRQGDWQPCPCPTLQAASEQKEQS</sequence>
<accession>A0A7L5DTJ6</accession>
<dbReference type="Gene3D" id="1.10.579.10">
    <property type="entry name" value="DNA Cyclobutane Dipyrimidine Photolyase, subunit A, domain 3"/>
    <property type="match status" value="1"/>
</dbReference>
<dbReference type="InterPro" id="IPR036134">
    <property type="entry name" value="Crypto/Photolyase_FAD-like_sf"/>
</dbReference>
<dbReference type="InterPro" id="IPR005101">
    <property type="entry name" value="Cryptochr/Photolyase_FAD-bd"/>
</dbReference>
<keyword evidence="4" id="KW-1185">Reference proteome</keyword>
<evidence type="ECO:0000259" key="2">
    <source>
        <dbReference type="Pfam" id="PF03441"/>
    </source>
</evidence>